<name>A0AAE0HQK5_9PEZI</name>
<proteinExistence type="predicted"/>
<gene>
    <name evidence="1" type="ORF">B0H64DRAFT_26636</name>
</gene>
<organism evidence="1 2">
    <name type="scientific">Chaetomium fimeti</name>
    <dbReference type="NCBI Taxonomy" id="1854472"/>
    <lineage>
        <taxon>Eukaryota</taxon>
        <taxon>Fungi</taxon>
        <taxon>Dikarya</taxon>
        <taxon>Ascomycota</taxon>
        <taxon>Pezizomycotina</taxon>
        <taxon>Sordariomycetes</taxon>
        <taxon>Sordariomycetidae</taxon>
        <taxon>Sordariales</taxon>
        <taxon>Chaetomiaceae</taxon>
        <taxon>Chaetomium</taxon>
    </lineage>
</organism>
<protein>
    <submittedName>
        <fullName evidence="1">Uncharacterized protein</fullName>
    </submittedName>
</protein>
<dbReference type="AlphaFoldDB" id="A0AAE0HQK5"/>
<comment type="caution">
    <text evidence="1">The sequence shown here is derived from an EMBL/GenBank/DDBJ whole genome shotgun (WGS) entry which is preliminary data.</text>
</comment>
<dbReference type="GeneID" id="87836950"/>
<keyword evidence="2" id="KW-1185">Reference proteome</keyword>
<dbReference type="RefSeq" id="XP_062664421.1">
    <property type="nucleotide sequence ID" value="XM_062800002.1"/>
</dbReference>
<dbReference type="EMBL" id="JAUEPN010000001">
    <property type="protein sequence ID" value="KAK3300907.1"/>
    <property type="molecule type" value="Genomic_DNA"/>
</dbReference>
<dbReference type="Proteomes" id="UP001278766">
    <property type="component" value="Unassembled WGS sequence"/>
</dbReference>
<evidence type="ECO:0000313" key="1">
    <source>
        <dbReference type="EMBL" id="KAK3300907.1"/>
    </source>
</evidence>
<evidence type="ECO:0000313" key="2">
    <source>
        <dbReference type="Proteomes" id="UP001278766"/>
    </source>
</evidence>
<accession>A0AAE0HQK5</accession>
<reference evidence="1" key="1">
    <citation type="journal article" date="2023" name="Mol. Phylogenet. Evol.">
        <title>Genome-scale phylogeny and comparative genomics of the fungal order Sordariales.</title>
        <authorList>
            <person name="Hensen N."/>
            <person name="Bonometti L."/>
            <person name="Westerberg I."/>
            <person name="Brannstrom I.O."/>
            <person name="Guillou S."/>
            <person name="Cros-Aarteil S."/>
            <person name="Calhoun S."/>
            <person name="Haridas S."/>
            <person name="Kuo A."/>
            <person name="Mondo S."/>
            <person name="Pangilinan J."/>
            <person name="Riley R."/>
            <person name="LaButti K."/>
            <person name="Andreopoulos B."/>
            <person name="Lipzen A."/>
            <person name="Chen C."/>
            <person name="Yan M."/>
            <person name="Daum C."/>
            <person name="Ng V."/>
            <person name="Clum A."/>
            <person name="Steindorff A."/>
            <person name="Ohm R.A."/>
            <person name="Martin F."/>
            <person name="Silar P."/>
            <person name="Natvig D.O."/>
            <person name="Lalanne C."/>
            <person name="Gautier V."/>
            <person name="Ament-Velasquez S.L."/>
            <person name="Kruys A."/>
            <person name="Hutchinson M.I."/>
            <person name="Powell A.J."/>
            <person name="Barry K."/>
            <person name="Miller A.N."/>
            <person name="Grigoriev I.V."/>
            <person name="Debuchy R."/>
            <person name="Gladieux P."/>
            <person name="Hiltunen Thoren M."/>
            <person name="Johannesson H."/>
        </authorList>
    </citation>
    <scope>NUCLEOTIDE SEQUENCE</scope>
    <source>
        <strain evidence="1">CBS 168.71</strain>
    </source>
</reference>
<reference evidence="1" key="2">
    <citation type="submission" date="2023-06" db="EMBL/GenBank/DDBJ databases">
        <authorList>
            <consortium name="Lawrence Berkeley National Laboratory"/>
            <person name="Haridas S."/>
            <person name="Hensen N."/>
            <person name="Bonometti L."/>
            <person name="Westerberg I."/>
            <person name="Brannstrom I.O."/>
            <person name="Guillou S."/>
            <person name="Cros-Aarteil S."/>
            <person name="Calhoun S."/>
            <person name="Kuo A."/>
            <person name="Mondo S."/>
            <person name="Pangilinan J."/>
            <person name="Riley R."/>
            <person name="Labutti K."/>
            <person name="Andreopoulos B."/>
            <person name="Lipzen A."/>
            <person name="Chen C."/>
            <person name="Yanf M."/>
            <person name="Daum C."/>
            <person name="Ng V."/>
            <person name="Clum A."/>
            <person name="Steindorff A."/>
            <person name="Ohm R."/>
            <person name="Martin F."/>
            <person name="Silar P."/>
            <person name="Natvig D."/>
            <person name="Lalanne C."/>
            <person name="Gautier V."/>
            <person name="Ament-Velasquez S.L."/>
            <person name="Kruys A."/>
            <person name="Hutchinson M.I."/>
            <person name="Powell A.J."/>
            <person name="Barry K."/>
            <person name="Miller A.N."/>
            <person name="Grigoriev I.V."/>
            <person name="Debuchy R."/>
            <person name="Gladieux P."/>
            <person name="Thoren M.H."/>
            <person name="Johannesson H."/>
        </authorList>
    </citation>
    <scope>NUCLEOTIDE SEQUENCE</scope>
    <source>
        <strain evidence="1">CBS 168.71</strain>
    </source>
</reference>
<sequence>MCILLLTYKRRPVICFPQLLQQRQWKITARSSPFRGKAATPAKYRTRTTKLLSTTTCFRLAHIPIMSTAETTASDQDANPPPFDVLKEFPMRGHLQQFRLAKVTKFTCDRCNKEKTSKLVVTKDGNWEKLMCNGCYGFLLKDGSPQPSQQ</sequence>